<accession>A0A1I2CXG1</accession>
<evidence type="ECO:0000313" key="6">
    <source>
        <dbReference type="Proteomes" id="UP000181976"/>
    </source>
</evidence>
<dbReference type="GO" id="GO:0019316">
    <property type="term" value="P:D-allose catabolic process"/>
    <property type="evidence" value="ECO:0007669"/>
    <property type="project" value="TreeGrafter"/>
</dbReference>
<evidence type="ECO:0000256" key="2">
    <source>
        <dbReference type="ARBA" id="ARBA00023235"/>
    </source>
</evidence>
<reference evidence="5 6" key="1">
    <citation type="submission" date="2016-10" db="EMBL/GenBank/DDBJ databases">
        <authorList>
            <person name="de Groot N.N."/>
        </authorList>
    </citation>
    <scope>NUCLEOTIDE SEQUENCE [LARGE SCALE GENOMIC DNA]</scope>
    <source>
        <strain evidence="5 6">DSM 19012</strain>
    </source>
</reference>
<dbReference type="NCBIfam" id="TIGR01120">
    <property type="entry name" value="rpiB"/>
    <property type="match status" value="1"/>
</dbReference>
<dbReference type="STRING" id="385682.SAMN05444380_11741"/>
<dbReference type="GO" id="GO:0004751">
    <property type="term" value="F:ribose-5-phosphate isomerase activity"/>
    <property type="evidence" value="ECO:0007669"/>
    <property type="project" value="TreeGrafter"/>
</dbReference>
<evidence type="ECO:0000256" key="1">
    <source>
        <dbReference type="ARBA" id="ARBA00008754"/>
    </source>
</evidence>
<dbReference type="Gene3D" id="3.40.1400.10">
    <property type="entry name" value="Sugar-phosphate isomerase, RpiB/LacA/LacB"/>
    <property type="match status" value="1"/>
</dbReference>
<feature type="binding site" evidence="4">
    <location>
        <position position="102"/>
    </location>
    <ligand>
        <name>D-ribulose 5-phosphate</name>
        <dbReference type="ChEBI" id="CHEBI:58121"/>
    </ligand>
</feature>
<dbReference type="PIRSF" id="PIRSF005384">
    <property type="entry name" value="RpiB_LacA_B"/>
    <property type="match status" value="1"/>
</dbReference>
<feature type="binding site" evidence="4">
    <location>
        <position position="139"/>
    </location>
    <ligand>
        <name>D-ribulose 5-phosphate</name>
        <dbReference type="ChEBI" id="CHEBI:58121"/>
    </ligand>
</feature>
<dbReference type="InParanoid" id="A0A1I2CXG1"/>
<comment type="similarity">
    <text evidence="1">Belongs to the LacAB/RpiB family.</text>
</comment>
<name>A0A1I2CXG1_9BACT</name>
<proteinExistence type="inferred from homology"/>
<dbReference type="InterPro" id="IPR036569">
    <property type="entry name" value="RpiB_LacA_LacB_sf"/>
</dbReference>
<dbReference type="PANTHER" id="PTHR30345:SF0">
    <property type="entry name" value="DNA DAMAGE-REPAIR_TOLERATION PROTEIN DRT102"/>
    <property type="match status" value="1"/>
</dbReference>
<evidence type="ECO:0000256" key="4">
    <source>
        <dbReference type="PIRSR" id="PIRSR005384-2"/>
    </source>
</evidence>
<evidence type="ECO:0000313" key="5">
    <source>
        <dbReference type="EMBL" id="SFE72978.1"/>
    </source>
</evidence>
<dbReference type="PANTHER" id="PTHR30345">
    <property type="entry name" value="RIBOSE-5-PHOSPHATE ISOMERASE B"/>
    <property type="match status" value="1"/>
</dbReference>
<dbReference type="OrthoDB" id="1778624at2"/>
<dbReference type="InterPro" id="IPR004785">
    <property type="entry name" value="RpiB"/>
</dbReference>
<dbReference type="RefSeq" id="WP_010527695.1">
    <property type="nucleotide sequence ID" value="NZ_AFSL01000060.1"/>
</dbReference>
<feature type="active site" description="Proton acceptor" evidence="3">
    <location>
        <position position="68"/>
    </location>
</feature>
<dbReference type="AlphaFoldDB" id="A0A1I2CXG1"/>
<protein>
    <submittedName>
        <fullName evidence="5">Ribose-5-phosphate isomerase</fullName>
    </submittedName>
</protein>
<dbReference type="EMBL" id="FONA01000017">
    <property type="protein sequence ID" value="SFE72978.1"/>
    <property type="molecule type" value="Genomic_DNA"/>
</dbReference>
<keyword evidence="2 5" id="KW-0413">Isomerase</keyword>
<organism evidence="5 6">
    <name type="scientific">Thermophagus xiamenensis</name>
    <dbReference type="NCBI Taxonomy" id="385682"/>
    <lineage>
        <taxon>Bacteria</taxon>
        <taxon>Pseudomonadati</taxon>
        <taxon>Bacteroidota</taxon>
        <taxon>Bacteroidia</taxon>
        <taxon>Marinilabiliales</taxon>
        <taxon>Marinilabiliaceae</taxon>
        <taxon>Thermophagus</taxon>
    </lineage>
</organism>
<dbReference type="eggNOG" id="COG0698">
    <property type="taxonomic scope" value="Bacteria"/>
</dbReference>
<dbReference type="SUPFAM" id="SSF89623">
    <property type="entry name" value="Ribose/Galactose isomerase RpiB/AlsB"/>
    <property type="match status" value="1"/>
</dbReference>
<feature type="binding site" evidence="4">
    <location>
        <position position="135"/>
    </location>
    <ligand>
        <name>D-ribulose 5-phosphate</name>
        <dbReference type="ChEBI" id="CHEBI:58121"/>
    </ligand>
</feature>
<feature type="binding site" evidence="4">
    <location>
        <begin position="69"/>
        <end position="73"/>
    </location>
    <ligand>
        <name>D-ribulose 5-phosphate</name>
        <dbReference type="ChEBI" id="CHEBI:58121"/>
    </ligand>
</feature>
<dbReference type="NCBIfam" id="NF004051">
    <property type="entry name" value="PRK05571.1"/>
    <property type="match status" value="1"/>
</dbReference>
<dbReference type="GO" id="GO:0009052">
    <property type="term" value="P:pentose-phosphate shunt, non-oxidative branch"/>
    <property type="evidence" value="ECO:0007669"/>
    <property type="project" value="TreeGrafter"/>
</dbReference>
<gene>
    <name evidence="5" type="ORF">SAMN05444380_11741</name>
</gene>
<feature type="binding site" evidence="4">
    <location>
        <begin position="11"/>
        <end position="12"/>
    </location>
    <ligand>
        <name>D-ribulose 5-phosphate</name>
        <dbReference type="ChEBI" id="CHEBI:58121"/>
    </ligand>
</feature>
<evidence type="ECO:0000256" key="3">
    <source>
        <dbReference type="PIRSR" id="PIRSR005384-1"/>
    </source>
</evidence>
<dbReference type="FunCoup" id="A0A1I2CXG1">
    <property type="interactions" value="223"/>
</dbReference>
<dbReference type="InterPro" id="IPR003500">
    <property type="entry name" value="RpiB_LacA_LacB"/>
</dbReference>
<feature type="active site" description="Proton donor" evidence="3">
    <location>
        <position position="101"/>
    </location>
</feature>
<feature type="binding site" evidence="4">
    <location>
        <position position="112"/>
    </location>
    <ligand>
        <name>D-ribulose 5-phosphate</name>
        <dbReference type="ChEBI" id="CHEBI:58121"/>
    </ligand>
</feature>
<dbReference type="Pfam" id="PF02502">
    <property type="entry name" value="LacAB_rpiB"/>
    <property type="match status" value="1"/>
</dbReference>
<sequence length="147" mass="16285">MRFKKIGLGCDHAGFALKTFLKGELIKKGIEVVDFGTNSEDSTDYPDYAHPLAEAVENGECEIGIAICGSGNGINMTVNKHQGIRSAVCWNTEIAYLARLHNDANICSLPGRFLKQQEAWKIVNAFLTTGFEGGRHERRIKKIQCKK</sequence>
<keyword evidence="6" id="KW-1185">Reference proteome</keyword>
<dbReference type="Proteomes" id="UP000181976">
    <property type="component" value="Unassembled WGS sequence"/>
</dbReference>
<dbReference type="NCBIfam" id="TIGR00689">
    <property type="entry name" value="rpiB_lacA_lacB"/>
    <property type="match status" value="1"/>
</dbReference>